<dbReference type="PANTHER" id="PTHR47396:SF1">
    <property type="entry name" value="ATP-DEPENDENT HELICASE IRC3-RELATED"/>
    <property type="match status" value="1"/>
</dbReference>
<dbReference type="InterPro" id="IPR006935">
    <property type="entry name" value="Helicase/UvrB_N"/>
</dbReference>
<reference evidence="2" key="1">
    <citation type="submission" date="2018-05" db="EMBL/GenBank/DDBJ databases">
        <authorList>
            <person name="Lanie J.A."/>
            <person name="Ng W.-L."/>
            <person name="Kazmierczak K.M."/>
            <person name="Andrzejewski T.M."/>
            <person name="Davidsen T.M."/>
            <person name="Wayne K.J."/>
            <person name="Tettelin H."/>
            <person name="Glass J.I."/>
            <person name="Rusch D."/>
            <person name="Podicherti R."/>
            <person name="Tsui H.-C.T."/>
            <person name="Winkler M.E."/>
        </authorList>
    </citation>
    <scope>NUCLEOTIDE SEQUENCE</scope>
</reference>
<feature type="domain" description="Helicase ATP-binding" evidence="1">
    <location>
        <begin position="127"/>
        <end position="262"/>
    </location>
</feature>
<dbReference type="InterPro" id="IPR014001">
    <property type="entry name" value="Helicase_ATP-bd"/>
</dbReference>
<evidence type="ECO:0000313" key="2">
    <source>
        <dbReference type="EMBL" id="SVD85983.1"/>
    </source>
</evidence>
<dbReference type="AlphaFoldDB" id="A0A382YRZ1"/>
<dbReference type="InterPro" id="IPR050742">
    <property type="entry name" value="Helicase_Restrict-Modif_Enz"/>
</dbReference>
<dbReference type="SUPFAM" id="SSF52540">
    <property type="entry name" value="P-loop containing nucleoside triphosphate hydrolases"/>
    <property type="match status" value="1"/>
</dbReference>
<dbReference type="Gene3D" id="3.30.870.10">
    <property type="entry name" value="Endonuclease Chain A"/>
    <property type="match status" value="1"/>
</dbReference>
<dbReference type="CDD" id="cd18032">
    <property type="entry name" value="DEXHc_RE_I_III_res"/>
    <property type="match status" value="1"/>
</dbReference>
<dbReference type="Gene3D" id="3.40.50.300">
    <property type="entry name" value="P-loop containing nucleotide triphosphate hydrolases"/>
    <property type="match status" value="1"/>
</dbReference>
<dbReference type="GO" id="GO:0005829">
    <property type="term" value="C:cytosol"/>
    <property type="evidence" value="ECO:0007669"/>
    <property type="project" value="TreeGrafter"/>
</dbReference>
<dbReference type="PROSITE" id="PS51192">
    <property type="entry name" value="HELICASE_ATP_BIND_1"/>
    <property type="match status" value="1"/>
</dbReference>
<dbReference type="SMART" id="SM00487">
    <property type="entry name" value="DEXDc"/>
    <property type="match status" value="1"/>
</dbReference>
<feature type="non-terminal residue" evidence="2">
    <location>
        <position position="1"/>
    </location>
</feature>
<dbReference type="GO" id="GO:0005524">
    <property type="term" value="F:ATP binding"/>
    <property type="evidence" value="ECO:0007669"/>
    <property type="project" value="InterPro"/>
</dbReference>
<gene>
    <name evidence="2" type="ORF">METZ01_LOCUS438837</name>
</gene>
<dbReference type="GO" id="GO:0003677">
    <property type="term" value="F:DNA binding"/>
    <property type="evidence" value="ECO:0007669"/>
    <property type="project" value="InterPro"/>
</dbReference>
<protein>
    <recommendedName>
        <fullName evidence="1">Helicase ATP-binding domain-containing protein</fullName>
    </recommendedName>
</protein>
<evidence type="ECO:0000259" key="1">
    <source>
        <dbReference type="PROSITE" id="PS51192"/>
    </source>
</evidence>
<feature type="non-terminal residue" evidence="2">
    <location>
        <position position="262"/>
    </location>
</feature>
<sequence length="262" mass="30052">TNIDLRIATASKGDFHSKAYLFKRDDLFNLIIGSSNLTQTALCTNKEWNLKVSATGDSELINLVQKEFLHDFEQGEKVTEQFIFEYNKIYQNQNEWNRKTTNNAQKIQKSLVTPNNMQKEALLSIEQLRAQGKSRALLISATGTGKTYLSAFDVQNFKPKKFLYIVHRRTIALEAKKTFESLLGGKIEFGVFSGSQQDLNADYIFSTIQTISKQEHLDKFNPEEFDYIVIDETHRAGADSYKRIMTHFKPKFLLGMTATPER</sequence>
<dbReference type="Pfam" id="PF04851">
    <property type="entry name" value="ResIII"/>
    <property type="match status" value="1"/>
</dbReference>
<proteinExistence type="predicted"/>
<dbReference type="EMBL" id="UINC01178037">
    <property type="protein sequence ID" value="SVD85983.1"/>
    <property type="molecule type" value="Genomic_DNA"/>
</dbReference>
<organism evidence="2">
    <name type="scientific">marine metagenome</name>
    <dbReference type="NCBI Taxonomy" id="408172"/>
    <lineage>
        <taxon>unclassified sequences</taxon>
        <taxon>metagenomes</taxon>
        <taxon>ecological metagenomes</taxon>
    </lineage>
</organism>
<name>A0A382YRZ1_9ZZZZ</name>
<dbReference type="InterPro" id="IPR027417">
    <property type="entry name" value="P-loop_NTPase"/>
</dbReference>
<dbReference type="GO" id="GO:0016787">
    <property type="term" value="F:hydrolase activity"/>
    <property type="evidence" value="ECO:0007669"/>
    <property type="project" value="InterPro"/>
</dbReference>
<dbReference type="PANTHER" id="PTHR47396">
    <property type="entry name" value="TYPE I RESTRICTION ENZYME ECOKI R PROTEIN"/>
    <property type="match status" value="1"/>
</dbReference>
<accession>A0A382YRZ1</accession>